<dbReference type="GO" id="GO:0022857">
    <property type="term" value="F:transmembrane transporter activity"/>
    <property type="evidence" value="ECO:0007669"/>
    <property type="project" value="InterPro"/>
</dbReference>
<keyword evidence="3 6" id="KW-0812">Transmembrane</keyword>
<dbReference type="GO" id="GO:0016020">
    <property type="term" value="C:membrane"/>
    <property type="evidence" value="ECO:0007669"/>
    <property type="project" value="UniProtKB-SubCell"/>
</dbReference>
<dbReference type="PANTHER" id="PTHR31218">
    <property type="entry name" value="WAT1-RELATED PROTEIN"/>
    <property type="match status" value="1"/>
</dbReference>
<feature type="transmembrane region" description="Helical" evidence="6">
    <location>
        <begin position="210"/>
        <end position="229"/>
    </location>
</feature>
<comment type="subcellular location">
    <subcellularLocation>
        <location evidence="1 6">Membrane</location>
        <topology evidence="1 6">Multi-pass membrane protein</topology>
    </subcellularLocation>
</comment>
<keyword evidence="4 6" id="KW-1133">Transmembrane helix</keyword>
<dbReference type="InterPro" id="IPR000620">
    <property type="entry name" value="EamA_dom"/>
</dbReference>
<proteinExistence type="inferred from homology"/>
<evidence type="ECO:0000256" key="6">
    <source>
        <dbReference type="RuleBase" id="RU363077"/>
    </source>
</evidence>
<comment type="similarity">
    <text evidence="2 6">Belongs to the drug/metabolite transporter (DMT) superfamily. Plant drug/metabolite exporter (P-DME) (TC 2.A.7.4) family.</text>
</comment>
<feature type="domain" description="EamA" evidence="7">
    <location>
        <begin position="20"/>
        <end position="157"/>
    </location>
</feature>
<dbReference type="AlphaFoldDB" id="A0AAN8VW02"/>
<evidence type="ECO:0000256" key="5">
    <source>
        <dbReference type="ARBA" id="ARBA00023136"/>
    </source>
</evidence>
<keyword evidence="9" id="KW-1185">Reference proteome</keyword>
<evidence type="ECO:0000256" key="1">
    <source>
        <dbReference type="ARBA" id="ARBA00004141"/>
    </source>
</evidence>
<dbReference type="Proteomes" id="UP001370490">
    <property type="component" value="Unassembled WGS sequence"/>
</dbReference>
<reference evidence="8 9" key="1">
    <citation type="submission" date="2023-12" db="EMBL/GenBank/DDBJ databases">
        <title>A high-quality genome assembly for Dillenia turbinata (Dilleniales).</title>
        <authorList>
            <person name="Chanderbali A."/>
        </authorList>
    </citation>
    <scope>NUCLEOTIDE SEQUENCE [LARGE SCALE GENOMIC DNA]</scope>
    <source>
        <strain evidence="8">LSX21</strain>
        <tissue evidence="8">Leaf</tissue>
    </source>
</reference>
<evidence type="ECO:0000313" key="8">
    <source>
        <dbReference type="EMBL" id="KAK6935173.1"/>
    </source>
</evidence>
<dbReference type="InterPro" id="IPR037185">
    <property type="entry name" value="EmrE-like"/>
</dbReference>
<feature type="transmembrane region" description="Helical" evidence="6">
    <location>
        <begin position="277"/>
        <end position="296"/>
    </location>
</feature>
<organism evidence="8 9">
    <name type="scientific">Dillenia turbinata</name>
    <dbReference type="NCBI Taxonomy" id="194707"/>
    <lineage>
        <taxon>Eukaryota</taxon>
        <taxon>Viridiplantae</taxon>
        <taxon>Streptophyta</taxon>
        <taxon>Embryophyta</taxon>
        <taxon>Tracheophyta</taxon>
        <taxon>Spermatophyta</taxon>
        <taxon>Magnoliopsida</taxon>
        <taxon>eudicotyledons</taxon>
        <taxon>Gunneridae</taxon>
        <taxon>Pentapetalae</taxon>
        <taxon>Dilleniales</taxon>
        <taxon>Dilleniaceae</taxon>
        <taxon>Dillenia</taxon>
    </lineage>
</organism>
<comment type="caution">
    <text evidence="8">The sequence shown here is derived from an EMBL/GenBank/DDBJ whole genome shotgun (WGS) entry which is preliminary data.</text>
</comment>
<feature type="transmembrane region" description="Helical" evidence="6">
    <location>
        <begin position="141"/>
        <end position="160"/>
    </location>
</feature>
<dbReference type="Pfam" id="PF00892">
    <property type="entry name" value="EamA"/>
    <property type="match status" value="2"/>
</dbReference>
<evidence type="ECO:0000313" key="9">
    <source>
        <dbReference type="Proteomes" id="UP001370490"/>
    </source>
</evidence>
<evidence type="ECO:0000256" key="2">
    <source>
        <dbReference type="ARBA" id="ARBA00007635"/>
    </source>
</evidence>
<dbReference type="InterPro" id="IPR030184">
    <property type="entry name" value="WAT1-related"/>
</dbReference>
<evidence type="ECO:0000259" key="7">
    <source>
        <dbReference type="Pfam" id="PF00892"/>
    </source>
</evidence>
<feature type="transmembrane region" description="Helical" evidence="6">
    <location>
        <begin position="302"/>
        <end position="323"/>
    </location>
</feature>
<accession>A0AAN8VW02</accession>
<sequence>MFEVMRREKLEDFVVIGGLVVLQFICAGNTVFAGYIMSLGFNPLSLTIVNSVATVIVLSPAAVYFERTYWRQKFSLKLLTQLFVISFMGVTVFQSCMMKGIALTSPAIATAMPNLSPAIIFVIAWIARLEKVDFSCTYSRVKILGTLFCVVGALAMSLLQSASPKQVHGTEATSHFDQQRILGCAFLMVAVLGLSICAVVQALALVEFPAPISICLVTSLIGGALTALLELLQSRTIDLGLQILGVRGLIGLSILGGIMGGGCFSFAGWALKKKGPVLVSMFSPIATVISVLLSVIKLGETISLGSFAGIILMFTGLYFVLWAKRKENVVESGLDAEKPLLS</sequence>
<keyword evidence="5 6" id="KW-0472">Membrane</keyword>
<name>A0AAN8VW02_9MAGN</name>
<feature type="transmembrane region" description="Helical" evidence="6">
    <location>
        <begin position="78"/>
        <end position="101"/>
    </location>
</feature>
<feature type="transmembrane region" description="Helical" evidence="6">
    <location>
        <begin position="249"/>
        <end position="270"/>
    </location>
</feature>
<protein>
    <recommendedName>
        <fullName evidence="6">WAT1-related protein</fullName>
    </recommendedName>
</protein>
<evidence type="ECO:0000256" key="3">
    <source>
        <dbReference type="ARBA" id="ARBA00022692"/>
    </source>
</evidence>
<feature type="transmembrane region" description="Helical" evidence="6">
    <location>
        <begin position="180"/>
        <end position="203"/>
    </location>
</feature>
<feature type="transmembrane region" description="Helical" evidence="6">
    <location>
        <begin position="48"/>
        <end position="66"/>
    </location>
</feature>
<dbReference type="SUPFAM" id="SSF103481">
    <property type="entry name" value="Multidrug resistance efflux transporter EmrE"/>
    <property type="match status" value="2"/>
</dbReference>
<feature type="transmembrane region" description="Helical" evidence="6">
    <location>
        <begin position="12"/>
        <end position="36"/>
    </location>
</feature>
<gene>
    <name evidence="8" type="ORF">RJ641_035328</name>
</gene>
<dbReference type="EMBL" id="JBAMMX010000008">
    <property type="protein sequence ID" value="KAK6935173.1"/>
    <property type="molecule type" value="Genomic_DNA"/>
</dbReference>
<evidence type="ECO:0000256" key="4">
    <source>
        <dbReference type="ARBA" id="ARBA00022989"/>
    </source>
</evidence>
<feature type="transmembrane region" description="Helical" evidence="6">
    <location>
        <begin position="107"/>
        <end position="129"/>
    </location>
</feature>
<feature type="domain" description="EamA" evidence="7">
    <location>
        <begin position="182"/>
        <end position="321"/>
    </location>
</feature>